<feature type="transmembrane region" description="Helical" evidence="1">
    <location>
        <begin position="234"/>
        <end position="256"/>
    </location>
</feature>
<feature type="domain" description="Fatty acid desaturase" evidence="2">
    <location>
        <begin position="73"/>
        <end position="341"/>
    </location>
</feature>
<dbReference type="EMBL" id="BSOH01000037">
    <property type="protein sequence ID" value="GLR19880.1"/>
    <property type="molecule type" value="Genomic_DNA"/>
</dbReference>
<reference evidence="3" key="2">
    <citation type="submission" date="2023-01" db="EMBL/GenBank/DDBJ databases">
        <title>Draft genome sequence of Portibacter lacus strain NBRC 108769.</title>
        <authorList>
            <person name="Sun Q."/>
            <person name="Mori K."/>
        </authorList>
    </citation>
    <scope>NUCLEOTIDE SEQUENCE</scope>
    <source>
        <strain evidence="3">NBRC 108769</strain>
    </source>
</reference>
<accession>A0AA37SYP2</accession>
<feature type="transmembrane region" description="Helical" evidence="1">
    <location>
        <begin position="167"/>
        <end position="186"/>
    </location>
</feature>
<dbReference type="AlphaFoldDB" id="A0AA37SYP2"/>
<feature type="transmembrane region" description="Helical" evidence="1">
    <location>
        <begin position="104"/>
        <end position="123"/>
    </location>
</feature>
<protein>
    <submittedName>
        <fullName evidence="3">Fatty acid desaturase</fullName>
    </submittedName>
</protein>
<dbReference type="CDD" id="cd03506">
    <property type="entry name" value="Delta6-FADS-like"/>
    <property type="match status" value="1"/>
</dbReference>
<evidence type="ECO:0000313" key="3">
    <source>
        <dbReference type="EMBL" id="GLR19880.1"/>
    </source>
</evidence>
<evidence type="ECO:0000313" key="4">
    <source>
        <dbReference type="Proteomes" id="UP001156666"/>
    </source>
</evidence>
<dbReference type="PIRSF" id="PIRSF015921">
    <property type="entry name" value="FA_sphinglp_des"/>
    <property type="match status" value="1"/>
</dbReference>
<name>A0AA37SYP2_9BACT</name>
<evidence type="ECO:0000256" key="1">
    <source>
        <dbReference type="SAM" id="Phobius"/>
    </source>
</evidence>
<comment type="caution">
    <text evidence="3">The sequence shown here is derived from an EMBL/GenBank/DDBJ whole genome shotgun (WGS) entry which is preliminary data.</text>
</comment>
<dbReference type="Proteomes" id="UP001156666">
    <property type="component" value="Unassembled WGS sequence"/>
</dbReference>
<keyword evidence="1" id="KW-0812">Transmembrane</keyword>
<gene>
    <name evidence="3" type="ORF">GCM10007940_44960</name>
</gene>
<dbReference type="PANTHER" id="PTHR19353">
    <property type="entry name" value="FATTY ACID DESATURASE 2"/>
    <property type="match status" value="1"/>
</dbReference>
<proteinExistence type="predicted"/>
<keyword evidence="1" id="KW-0472">Membrane</keyword>
<feature type="transmembrane region" description="Helical" evidence="1">
    <location>
        <begin position="70"/>
        <end position="92"/>
    </location>
</feature>
<dbReference type="InterPro" id="IPR005804">
    <property type="entry name" value="FA_desaturase_dom"/>
</dbReference>
<dbReference type="GO" id="GO:0016717">
    <property type="term" value="F:oxidoreductase activity, acting on paired donors, with oxidation of a pair of donors resulting in the reduction of molecular oxygen to two molecules of water"/>
    <property type="evidence" value="ECO:0007669"/>
    <property type="project" value="TreeGrafter"/>
</dbReference>
<reference evidence="3" key="1">
    <citation type="journal article" date="2014" name="Int. J. Syst. Evol. Microbiol.">
        <title>Complete genome sequence of Corynebacterium casei LMG S-19264T (=DSM 44701T), isolated from a smear-ripened cheese.</title>
        <authorList>
            <consortium name="US DOE Joint Genome Institute (JGI-PGF)"/>
            <person name="Walter F."/>
            <person name="Albersmeier A."/>
            <person name="Kalinowski J."/>
            <person name="Ruckert C."/>
        </authorList>
    </citation>
    <scope>NUCLEOTIDE SEQUENCE</scope>
    <source>
        <strain evidence="3">NBRC 108769</strain>
    </source>
</reference>
<sequence>MTKDYKTYDRIKYQPEKDDFLVVLQGKVENYFKSGQKSKFANASFYGKALFLFTAYVGFYFVFLFHEPSIYTLCGYILMGPLAIIIGLNVAHDAAHSIISRRKWVNKLFLYTFDFLGASSAIWKKRHVESHHQYANILNEDADLKQTPLVRIFPSDEIRKVNKYQHFYMPFIFLNYTLFWLIFRDFQDLRNKGKGSSIRIIFSKVEVFLILLFKVLYFTYILVIPLIFAEFQWWQVVIAYILMNWMAGITITLALVPAHVASTSEFPLPDENGVMPHSWSHHQLLTTTDYATNKFIINWLMGGFNHHIAHHLFPRINHVHYKAITTLVKETAEEFGLTYNYEESLYNAYLSHFNLLRNNGWEHWDELENATL</sequence>
<dbReference type="GO" id="GO:0016020">
    <property type="term" value="C:membrane"/>
    <property type="evidence" value="ECO:0007669"/>
    <property type="project" value="TreeGrafter"/>
</dbReference>
<organism evidence="3 4">
    <name type="scientific">Portibacter lacus</name>
    <dbReference type="NCBI Taxonomy" id="1099794"/>
    <lineage>
        <taxon>Bacteria</taxon>
        <taxon>Pseudomonadati</taxon>
        <taxon>Bacteroidota</taxon>
        <taxon>Saprospiria</taxon>
        <taxon>Saprospirales</taxon>
        <taxon>Haliscomenobacteraceae</taxon>
        <taxon>Portibacter</taxon>
    </lineage>
</organism>
<dbReference type="Pfam" id="PF00487">
    <property type="entry name" value="FA_desaturase"/>
    <property type="match status" value="1"/>
</dbReference>
<feature type="transmembrane region" description="Helical" evidence="1">
    <location>
        <begin position="45"/>
        <end position="64"/>
    </location>
</feature>
<dbReference type="GO" id="GO:0008610">
    <property type="term" value="P:lipid biosynthetic process"/>
    <property type="evidence" value="ECO:0007669"/>
    <property type="project" value="UniProtKB-ARBA"/>
</dbReference>
<dbReference type="RefSeq" id="WP_235293407.1">
    <property type="nucleotide sequence ID" value="NZ_BSOH01000037.1"/>
</dbReference>
<dbReference type="PANTHER" id="PTHR19353:SF19">
    <property type="entry name" value="DELTA(5) FATTY ACID DESATURASE C-RELATED"/>
    <property type="match status" value="1"/>
</dbReference>
<dbReference type="InterPro" id="IPR012171">
    <property type="entry name" value="Fatty_acid_desaturase"/>
</dbReference>
<keyword evidence="4" id="KW-1185">Reference proteome</keyword>
<feature type="transmembrane region" description="Helical" evidence="1">
    <location>
        <begin position="207"/>
        <end position="228"/>
    </location>
</feature>
<keyword evidence="1" id="KW-1133">Transmembrane helix</keyword>
<evidence type="ECO:0000259" key="2">
    <source>
        <dbReference type="Pfam" id="PF00487"/>
    </source>
</evidence>